<comment type="caution">
    <text evidence="1">The sequence shown here is derived from an EMBL/GenBank/DDBJ whole genome shotgun (WGS) entry which is preliminary data.</text>
</comment>
<dbReference type="EMBL" id="VSIX01000004">
    <property type="protein sequence ID" value="TYB32101.1"/>
    <property type="molecule type" value="Genomic_DNA"/>
</dbReference>
<dbReference type="PROSITE" id="PS51257">
    <property type="entry name" value="PROKAR_LIPOPROTEIN"/>
    <property type="match status" value="1"/>
</dbReference>
<evidence type="ECO:0000313" key="2">
    <source>
        <dbReference type="Proteomes" id="UP000324143"/>
    </source>
</evidence>
<proteinExistence type="predicted"/>
<organism evidence="1 2">
    <name type="scientific">Candidatus Mcinerneyibacterium aminivorans</name>
    <dbReference type="NCBI Taxonomy" id="2703815"/>
    <lineage>
        <taxon>Bacteria</taxon>
        <taxon>Candidatus Macinerneyibacteriota</taxon>
        <taxon>Candidatus Mcinerneyibacteria</taxon>
        <taxon>Candidatus Mcinerneyibacteriales</taxon>
        <taxon>Candidatus Mcinerneyibacteriaceae</taxon>
        <taxon>Candidatus Mcinerneyibacterium</taxon>
    </lineage>
</organism>
<evidence type="ECO:0000313" key="1">
    <source>
        <dbReference type="EMBL" id="TYB32101.1"/>
    </source>
</evidence>
<protein>
    <recommendedName>
        <fullName evidence="3">6-bladed beta-propeller</fullName>
    </recommendedName>
</protein>
<evidence type="ECO:0008006" key="3">
    <source>
        <dbReference type="Google" id="ProtNLM"/>
    </source>
</evidence>
<dbReference type="AlphaFoldDB" id="A0A5D0MKN6"/>
<name>A0A5D0MKN6_9BACT</name>
<gene>
    <name evidence="1" type="ORF">FXF47_00525</name>
</gene>
<dbReference type="Proteomes" id="UP000324143">
    <property type="component" value="Unassembled WGS sequence"/>
</dbReference>
<reference evidence="1" key="1">
    <citation type="submission" date="2019-08" db="EMBL/GenBank/DDBJ databases">
        <title>Genomic characterization of a novel candidate phylum (ARYD3) from a high temperature, high salinity tertiary oil reservoir in north central Oklahoma, USA.</title>
        <authorList>
            <person name="Youssef N.H."/>
            <person name="Yadav A."/>
            <person name="Elshahed M.S."/>
        </authorList>
    </citation>
    <scope>NUCLEOTIDE SEQUENCE [LARGE SCALE GENOMIC DNA]</scope>
    <source>
        <strain evidence="1">ARYD3</strain>
    </source>
</reference>
<accession>A0A5D0MKN6</accession>
<keyword evidence="2" id="KW-1185">Reference proteome</keyword>
<sequence length="376" mass="44143">MQRKIFIIFIAVAIIIAAGCGGNYSVDQKNGYRFIENKIKNPENKQLKKIRSKKLKNKYLYYPYFSKNKIVTFYYDESRNKNIGVFDKNLNLLESTNLKKGKGPGEIMMEAAIGIYKDKIYIADLQKKSFEIFDSRLEYHDTVLMNNVVSAMYRNPSEIDINQNGFYFSPTIPYSVINLKFNGELNAKIKSDKNVEENPHRIWGWNYCLLDAYKDNVFVTYPSRSSKYIIRKYDKNLNLIWENIIYDQYKDILKKSYIQKNDGSTQPKGSYKVNDIKVYKDKIYLLRGVGGEQVWNGKHSKYHIEEIEGVNNGFIDVFDSQNGKYLFRIKTEFLNTKITYDFDISNDKFYFYSNVFYLDGNKIDKDSNVLTVAKLK</sequence>